<dbReference type="SUPFAM" id="SSF53756">
    <property type="entry name" value="UDP-Glycosyltransferase/glycogen phosphorylase"/>
    <property type="match status" value="1"/>
</dbReference>
<dbReference type="AlphaFoldDB" id="A0A845L2N4"/>
<accession>A0A845L2N4</accession>
<evidence type="ECO:0000259" key="1">
    <source>
        <dbReference type="Pfam" id="PF00534"/>
    </source>
</evidence>
<protein>
    <submittedName>
        <fullName evidence="2">Glycosyltransferase</fullName>
    </submittedName>
</protein>
<dbReference type="PANTHER" id="PTHR45947:SF3">
    <property type="entry name" value="SULFOQUINOVOSYL TRANSFERASE SQD2"/>
    <property type="match status" value="1"/>
</dbReference>
<evidence type="ECO:0000313" key="3">
    <source>
        <dbReference type="Proteomes" id="UP000463470"/>
    </source>
</evidence>
<sequence length="397" mass="44846">MAVIRLCIVSSHPIQYLAPLWRALNDHPQLEVEVFYASKGGASEAVFDKGFNMPVQWDVDLLSGYRHHFLKNRPLTWLNWRFRYRCPDVKEAIRRGGFDALLLLGKEFKVYLDAFDAAVGAGIPVIYRADTPPQKSGVKRWIADRHRYSFYRNIAAFGCVGVTQYGYYEAYGIPRERLFWTPYCVDNRFFTLPDPRAGREQIRAQMGFSPSQRILVFCGKLIPLKRLGDLLQAFSRLPDREQYGVLVIGDGPLRSECEEMVHRERLEGVRFAGFKNQSDLPALYAAGDCLVLPSSSETWGLVVNEAMNLGLPIIASDGVGCAPDLVRLGENGYVYPVGDWQALAARIHELFVDDARRFAMEERSRRIVAGYSLEANVQGIWSALQFALHRKGEGDGG</sequence>
<organism evidence="2 3">
    <name type="scientific">Heliomicrobium undosum</name>
    <dbReference type="NCBI Taxonomy" id="121734"/>
    <lineage>
        <taxon>Bacteria</taxon>
        <taxon>Bacillati</taxon>
        <taxon>Bacillota</taxon>
        <taxon>Clostridia</taxon>
        <taxon>Eubacteriales</taxon>
        <taxon>Heliobacteriaceae</taxon>
        <taxon>Heliomicrobium</taxon>
    </lineage>
</organism>
<keyword evidence="3" id="KW-1185">Reference proteome</keyword>
<comment type="caution">
    <text evidence="2">The sequence shown here is derived from an EMBL/GenBank/DDBJ whole genome shotgun (WGS) entry which is preliminary data.</text>
</comment>
<reference evidence="2 3" key="1">
    <citation type="submission" date="2020-01" db="EMBL/GenBank/DDBJ databases">
        <title>Whole-genome sequence of Heliobacterium undosum DSM 13378.</title>
        <authorList>
            <person name="Kyndt J.A."/>
            <person name="Meyer T.E."/>
        </authorList>
    </citation>
    <scope>NUCLEOTIDE SEQUENCE [LARGE SCALE GENOMIC DNA]</scope>
    <source>
        <strain evidence="2 3">DSM 13378</strain>
    </source>
</reference>
<dbReference type="Gene3D" id="3.40.50.2000">
    <property type="entry name" value="Glycogen Phosphorylase B"/>
    <property type="match status" value="2"/>
</dbReference>
<feature type="domain" description="Glycosyl transferase family 1" evidence="1">
    <location>
        <begin position="199"/>
        <end position="365"/>
    </location>
</feature>
<dbReference type="Pfam" id="PF00534">
    <property type="entry name" value="Glycos_transf_1"/>
    <property type="match status" value="1"/>
</dbReference>
<gene>
    <name evidence="2" type="ORF">GTO91_03535</name>
</gene>
<evidence type="ECO:0000313" key="2">
    <source>
        <dbReference type="EMBL" id="MZP28780.1"/>
    </source>
</evidence>
<dbReference type="GO" id="GO:0016757">
    <property type="term" value="F:glycosyltransferase activity"/>
    <property type="evidence" value="ECO:0007669"/>
    <property type="project" value="InterPro"/>
</dbReference>
<dbReference type="PANTHER" id="PTHR45947">
    <property type="entry name" value="SULFOQUINOVOSYL TRANSFERASE SQD2"/>
    <property type="match status" value="1"/>
</dbReference>
<dbReference type="Proteomes" id="UP000463470">
    <property type="component" value="Unassembled WGS sequence"/>
</dbReference>
<dbReference type="RefSeq" id="WP_161254899.1">
    <property type="nucleotide sequence ID" value="NZ_WXEY01000002.1"/>
</dbReference>
<dbReference type="OrthoDB" id="9795068at2"/>
<keyword evidence="2" id="KW-0808">Transferase</keyword>
<name>A0A845L2N4_9FIRM</name>
<dbReference type="InterPro" id="IPR001296">
    <property type="entry name" value="Glyco_trans_1"/>
</dbReference>
<dbReference type="InterPro" id="IPR050194">
    <property type="entry name" value="Glycosyltransferase_grp1"/>
</dbReference>
<proteinExistence type="predicted"/>
<dbReference type="CDD" id="cd03801">
    <property type="entry name" value="GT4_PimA-like"/>
    <property type="match status" value="1"/>
</dbReference>
<dbReference type="EMBL" id="WXEY01000002">
    <property type="protein sequence ID" value="MZP28780.1"/>
    <property type="molecule type" value="Genomic_DNA"/>
</dbReference>